<dbReference type="OrthoDB" id="9791652at2"/>
<keyword evidence="5" id="KW-0249">Electron transport</keyword>
<dbReference type="Proteomes" id="UP000217785">
    <property type="component" value="Unassembled WGS sequence"/>
</dbReference>
<comment type="caution">
    <text evidence="7">The sequence shown here is derived from an EMBL/GenBank/DDBJ whole genome shotgun (WGS) entry which is preliminary data.</text>
</comment>
<dbReference type="PANTHER" id="PTHR35038">
    <property type="entry name" value="DISSIMILATORY SULFITE REDUCTASE SIRA"/>
    <property type="match status" value="1"/>
</dbReference>
<proteinExistence type="predicted"/>
<keyword evidence="6" id="KW-0408">Iron</keyword>
<name>A0A292YRH0_9BACL</name>
<dbReference type="InterPro" id="IPR051829">
    <property type="entry name" value="Multiheme_Cytochr_ET"/>
</dbReference>
<dbReference type="GO" id="GO:0046872">
    <property type="term" value="F:metal ion binding"/>
    <property type="evidence" value="ECO:0007669"/>
    <property type="project" value="UniProtKB-KW"/>
</dbReference>
<evidence type="ECO:0000256" key="5">
    <source>
        <dbReference type="ARBA" id="ARBA00022982"/>
    </source>
</evidence>
<dbReference type="InterPro" id="IPR036280">
    <property type="entry name" value="Multihaem_cyt_sf"/>
</dbReference>
<dbReference type="SUPFAM" id="SSF48695">
    <property type="entry name" value="Multiheme cytochromes"/>
    <property type="match status" value="1"/>
</dbReference>
<keyword evidence="4" id="KW-0732">Signal</keyword>
<evidence type="ECO:0000256" key="1">
    <source>
        <dbReference type="ARBA" id="ARBA00022448"/>
    </source>
</evidence>
<keyword evidence="3" id="KW-0479">Metal-binding</keyword>
<evidence type="ECO:0000313" key="7">
    <source>
        <dbReference type="EMBL" id="GAX91363.1"/>
    </source>
</evidence>
<reference evidence="8" key="1">
    <citation type="submission" date="2017-07" db="EMBL/GenBank/DDBJ databases">
        <title>Draft genome sequence of Effusibacillus lacus strain skLN1.</title>
        <authorList>
            <person name="Watanabe M."/>
            <person name="Kojima H."/>
            <person name="Fukui M."/>
        </authorList>
    </citation>
    <scope>NUCLEOTIDE SEQUENCE [LARGE SCALE GENOMIC DNA]</scope>
    <source>
        <strain evidence="8">skLN1</strain>
    </source>
</reference>
<dbReference type="InterPro" id="IPR038266">
    <property type="entry name" value="NapC/NirT_cytc_sf"/>
</dbReference>
<dbReference type="Gene3D" id="1.10.3820.10">
    <property type="entry name" value="Di-heme elbow motif domain"/>
    <property type="match status" value="1"/>
</dbReference>
<keyword evidence="1" id="KW-0813">Transport</keyword>
<keyword evidence="8" id="KW-1185">Reference proteome</keyword>
<accession>A0A292YRH0</accession>
<keyword evidence="2" id="KW-0349">Heme</keyword>
<evidence type="ECO:0000256" key="4">
    <source>
        <dbReference type="ARBA" id="ARBA00022729"/>
    </source>
</evidence>
<dbReference type="Gene3D" id="1.10.1130.10">
    <property type="entry name" value="Flavocytochrome C3, Chain A"/>
    <property type="match status" value="1"/>
</dbReference>
<dbReference type="AlphaFoldDB" id="A0A292YRH0"/>
<dbReference type="EMBL" id="BDUF01000095">
    <property type="protein sequence ID" value="GAX91363.1"/>
    <property type="molecule type" value="Genomic_DNA"/>
</dbReference>
<evidence type="ECO:0000256" key="3">
    <source>
        <dbReference type="ARBA" id="ARBA00022723"/>
    </source>
</evidence>
<protein>
    <submittedName>
        <fullName evidence="7">Uncharacterized protein</fullName>
    </submittedName>
</protein>
<organism evidence="7 8">
    <name type="scientific">Effusibacillus lacus</name>
    <dbReference type="NCBI Taxonomy" id="1348429"/>
    <lineage>
        <taxon>Bacteria</taxon>
        <taxon>Bacillati</taxon>
        <taxon>Bacillota</taxon>
        <taxon>Bacilli</taxon>
        <taxon>Bacillales</taxon>
        <taxon>Alicyclobacillaceae</taxon>
        <taxon>Effusibacillus</taxon>
    </lineage>
</organism>
<evidence type="ECO:0000256" key="6">
    <source>
        <dbReference type="ARBA" id="ARBA00023004"/>
    </source>
</evidence>
<sequence>MDRFMKFLQDKFKYVLTAGFILFFAIAFAASLGTAVTLDNTVKPKVCASCHSKLTVAQGLSMSSHAKFSCTTCHTKAGFSFTQGNKVVPASATTVNPQDAKVDGKIPVKNEVCEKCHSMNNRVVSPSSQIKIPHPQILAKGVQCVQCHEGVMHGQREERGQGVISFKGPRMPTCIKCHIERGLSTKCSTCHLDDKKPESHKNNAWVAEGEHGRQARKDVGVCSMCHSFTKDKAVVMGKPGMEAAEFARSNHFCSNCHMNKKPPGHSEIWPIVHKAKAIPNRAGCLTCHNEEKPKPEDRAVQSIYCFKCHQQEKHPADWRNKHPIFVKTKGITEGKCFNCHASNSCATCHKANNVRQLTPEQIEQKANEQTSQQTNRQTSGP</sequence>
<evidence type="ECO:0000313" key="8">
    <source>
        <dbReference type="Proteomes" id="UP000217785"/>
    </source>
</evidence>
<evidence type="ECO:0000256" key="2">
    <source>
        <dbReference type="ARBA" id="ARBA00022617"/>
    </source>
</evidence>
<gene>
    <name evidence="7" type="ORF">EFBL_3032</name>
</gene>
<dbReference type="RefSeq" id="WP_096183085.1">
    <property type="nucleotide sequence ID" value="NZ_BDUF01000095.1"/>
</dbReference>